<dbReference type="GO" id="GO:0003824">
    <property type="term" value="F:catalytic activity"/>
    <property type="evidence" value="ECO:0007669"/>
    <property type="project" value="InterPro"/>
</dbReference>
<keyword evidence="1" id="KW-0227">DNA damage</keyword>
<dbReference type="AlphaFoldDB" id="A0A806KB51"/>
<evidence type="ECO:0000256" key="1">
    <source>
        <dbReference type="ARBA" id="ARBA00022763"/>
    </source>
</evidence>
<dbReference type="SUPFAM" id="SSF46767">
    <property type="entry name" value="Methylated DNA-protein cysteine methyltransferase, C-terminal domain"/>
    <property type="match status" value="1"/>
</dbReference>
<dbReference type="PANTHER" id="PTHR42942">
    <property type="entry name" value="6-O-METHYLGUANINE DNA METHYLTRANSFERASE"/>
    <property type="match status" value="1"/>
</dbReference>
<evidence type="ECO:0000313" key="3">
    <source>
        <dbReference type="EMBL" id="AGS51816.1"/>
    </source>
</evidence>
<dbReference type="GO" id="GO:0006281">
    <property type="term" value="P:DNA repair"/>
    <property type="evidence" value="ECO:0007669"/>
    <property type="project" value="InterPro"/>
</dbReference>
<dbReference type="InterPro" id="IPR036217">
    <property type="entry name" value="MethylDNA_cys_MeTrfase_DNAb"/>
</dbReference>
<dbReference type="EMBL" id="JQ844171">
    <property type="protein sequence ID" value="AGS51816.1"/>
    <property type="molecule type" value="Genomic_DNA"/>
</dbReference>
<dbReference type="CDD" id="cd06445">
    <property type="entry name" value="ATase"/>
    <property type="match status" value="1"/>
</dbReference>
<dbReference type="PANTHER" id="PTHR42942:SF1">
    <property type="entry name" value="ALKYLTRANSFERASE-LIKE PROTEIN 1"/>
    <property type="match status" value="1"/>
</dbReference>
<dbReference type="InterPro" id="IPR052520">
    <property type="entry name" value="ATL_DNA_repair"/>
</dbReference>
<dbReference type="InterPro" id="IPR036388">
    <property type="entry name" value="WH-like_DNA-bd_sf"/>
</dbReference>
<name>A0A806KB51_9BACT</name>
<reference evidence="3" key="1">
    <citation type="submission" date="2012-03" db="EMBL/GenBank/DDBJ databases">
        <title>Functional metagenomics reveals considerable lignocellulase gene clusters in the gut microbiome of a wood-feeding higher termite.</title>
        <authorList>
            <person name="Liu N."/>
        </authorList>
    </citation>
    <scope>NUCLEOTIDE SEQUENCE</scope>
</reference>
<evidence type="ECO:0000259" key="2">
    <source>
        <dbReference type="Pfam" id="PF01035"/>
    </source>
</evidence>
<proteinExistence type="predicted"/>
<organism evidence="3">
    <name type="scientific">uncultured bacterium contig00053</name>
    <dbReference type="NCBI Taxonomy" id="1181537"/>
    <lineage>
        <taxon>Bacteria</taxon>
        <taxon>environmental samples</taxon>
    </lineage>
</organism>
<feature type="domain" description="Methylated-DNA-[protein]-cysteine S-methyltransferase DNA binding" evidence="2">
    <location>
        <begin position="4"/>
        <end position="83"/>
    </location>
</feature>
<protein>
    <recommendedName>
        <fullName evidence="2">Methylated-DNA-[protein]-cysteine S-methyltransferase DNA binding domain-containing protein</fullName>
    </recommendedName>
</protein>
<dbReference type="Pfam" id="PF01035">
    <property type="entry name" value="DNA_binding_1"/>
    <property type="match status" value="1"/>
</dbReference>
<dbReference type="Gene3D" id="1.10.10.10">
    <property type="entry name" value="Winged helix-like DNA-binding domain superfamily/Winged helix DNA-binding domain"/>
    <property type="match status" value="1"/>
</dbReference>
<accession>A0A806KB51</accession>
<sequence length="100" mass="11285">MTETTQRIIEQILAVPKGKVSTYRDIAARAGLPNGARQTVMVLHSMSEKYSLPWYRIIRSNGTIALEGEGRELQISLLRTEGVKVSRQGRIDLNKYLVKN</sequence>
<dbReference type="InterPro" id="IPR014048">
    <property type="entry name" value="MethylDNA_cys_MeTrfase_DNA-bd"/>
</dbReference>